<gene>
    <name evidence="4" type="ORF">SCHPADRAFT_988665</name>
</gene>
<keyword evidence="2" id="KW-0812">Transmembrane</keyword>
<keyword evidence="2" id="KW-0472">Membrane</keyword>
<keyword evidence="5" id="KW-1185">Reference proteome</keyword>
<feature type="region of interest" description="Disordered" evidence="1">
    <location>
        <begin position="290"/>
        <end position="310"/>
    </location>
</feature>
<keyword evidence="2" id="KW-1133">Transmembrane helix</keyword>
<reference evidence="4 5" key="1">
    <citation type="submission" date="2015-04" db="EMBL/GenBank/DDBJ databases">
        <title>Complete genome sequence of Schizopora paradoxa KUC8140, a cosmopolitan wood degrader in East Asia.</title>
        <authorList>
            <consortium name="DOE Joint Genome Institute"/>
            <person name="Min B."/>
            <person name="Park H."/>
            <person name="Jang Y."/>
            <person name="Kim J.-J."/>
            <person name="Kim K.H."/>
            <person name="Pangilinan J."/>
            <person name="Lipzen A."/>
            <person name="Riley R."/>
            <person name="Grigoriev I.V."/>
            <person name="Spatafora J.W."/>
            <person name="Choi I.-G."/>
        </authorList>
    </citation>
    <scope>NUCLEOTIDE SEQUENCE [LARGE SCALE GENOMIC DNA]</scope>
    <source>
        <strain evidence="4 5">KUC8140</strain>
    </source>
</reference>
<evidence type="ECO:0000256" key="1">
    <source>
        <dbReference type="SAM" id="MobiDB-lite"/>
    </source>
</evidence>
<name>A0A0H2RKL8_9AGAM</name>
<evidence type="ECO:0000313" key="5">
    <source>
        <dbReference type="Proteomes" id="UP000053477"/>
    </source>
</evidence>
<dbReference type="AlphaFoldDB" id="A0A0H2RKL8"/>
<sequence>MLSTRSTLLRRTLASIMSFQYFTMASAALFYYDFLITFGAEVHFVWKKGLTYRTNQLLFLALRYTCFFAYIPTLLFELSPPISFKISQRSQLSANFFRRKRNGDAELGKLELKNFIQMRGLRAPSRLNERCKSHHYHNVSYFAHERVLFAHASQNYYSVFKASCVTTISFDTLISFLTISRTYRMFRENRRAGLDSRLTNMLLRDGSFYYVIMTCSNVLNFTLFLGENLNYIESGAGSSSELMHSFSVIIVSRMMLNIMQIGDPQNEDDSNSGGLAVRNTIPILSTLEFPSQSSSSVSFSTTGTSIESDP</sequence>
<evidence type="ECO:0000256" key="2">
    <source>
        <dbReference type="SAM" id="Phobius"/>
    </source>
</evidence>
<feature type="domain" description="DUF6533" evidence="3">
    <location>
        <begin position="21"/>
        <end position="66"/>
    </location>
</feature>
<dbReference type="InterPro" id="IPR045340">
    <property type="entry name" value="DUF6533"/>
</dbReference>
<accession>A0A0H2RKL8</accession>
<evidence type="ECO:0000313" key="4">
    <source>
        <dbReference type="EMBL" id="KLO05356.1"/>
    </source>
</evidence>
<feature type="transmembrane region" description="Helical" evidence="2">
    <location>
        <begin position="21"/>
        <end position="46"/>
    </location>
</feature>
<dbReference type="STRING" id="27342.A0A0H2RKL8"/>
<dbReference type="InParanoid" id="A0A0H2RKL8"/>
<protein>
    <recommendedName>
        <fullName evidence="3">DUF6533 domain-containing protein</fullName>
    </recommendedName>
</protein>
<dbReference type="Pfam" id="PF20151">
    <property type="entry name" value="DUF6533"/>
    <property type="match status" value="1"/>
</dbReference>
<organism evidence="4 5">
    <name type="scientific">Schizopora paradoxa</name>
    <dbReference type="NCBI Taxonomy" id="27342"/>
    <lineage>
        <taxon>Eukaryota</taxon>
        <taxon>Fungi</taxon>
        <taxon>Dikarya</taxon>
        <taxon>Basidiomycota</taxon>
        <taxon>Agaricomycotina</taxon>
        <taxon>Agaricomycetes</taxon>
        <taxon>Hymenochaetales</taxon>
        <taxon>Schizoporaceae</taxon>
        <taxon>Schizopora</taxon>
    </lineage>
</organism>
<feature type="compositionally biased region" description="Low complexity" evidence="1">
    <location>
        <begin position="291"/>
        <end position="310"/>
    </location>
</feature>
<feature type="transmembrane region" description="Helical" evidence="2">
    <location>
        <begin position="58"/>
        <end position="79"/>
    </location>
</feature>
<proteinExistence type="predicted"/>
<dbReference type="OrthoDB" id="2795234at2759"/>
<dbReference type="Proteomes" id="UP000053477">
    <property type="component" value="Unassembled WGS sequence"/>
</dbReference>
<dbReference type="EMBL" id="KQ086321">
    <property type="protein sequence ID" value="KLO05356.1"/>
    <property type="molecule type" value="Genomic_DNA"/>
</dbReference>
<evidence type="ECO:0000259" key="3">
    <source>
        <dbReference type="Pfam" id="PF20151"/>
    </source>
</evidence>